<sequence>MARTAKACLAAVAALALMLLAPGAALAATSAASVPAADASPSPTGYGCIDGEDEYGAPLPCELKIQVLNPICDNNVPKLQYQVEAVGSPNTTVKITWINPDGDDVVQSGLPLSGTVLWPGAVQGANGEAIDWPGWRLENGVWVEGDEFDWVRPSVKVLFQVNPEMSVSVAYPPSSPACLTSPPDTQVLVDNPLPPGEIAATGSNVAPLLIGGAALVVVGAGAVLLVNRQRRTQA</sequence>
<keyword evidence="2" id="KW-0732">Signal</keyword>
<evidence type="ECO:0000313" key="3">
    <source>
        <dbReference type="EMBL" id="MDM7830583.1"/>
    </source>
</evidence>
<dbReference type="RefSeq" id="WP_289445672.1">
    <property type="nucleotide sequence ID" value="NZ_JAUCGR010000001.1"/>
</dbReference>
<feature type="signal peptide" evidence="2">
    <location>
        <begin position="1"/>
        <end position="27"/>
    </location>
</feature>
<organism evidence="3 4">
    <name type="scientific">Cellulomonas edaphi</name>
    <dbReference type="NCBI Taxonomy" id="3053468"/>
    <lineage>
        <taxon>Bacteria</taxon>
        <taxon>Bacillati</taxon>
        <taxon>Actinomycetota</taxon>
        <taxon>Actinomycetes</taxon>
        <taxon>Micrococcales</taxon>
        <taxon>Cellulomonadaceae</taxon>
        <taxon>Cellulomonas</taxon>
    </lineage>
</organism>
<keyword evidence="1" id="KW-0812">Transmembrane</keyword>
<name>A0ABT7S4N2_9CELL</name>
<feature type="chain" id="PRO_5045723010" evidence="2">
    <location>
        <begin position="28"/>
        <end position="234"/>
    </location>
</feature>
<evidence type="ECO:0000256" key="1">
    <source>
        <dbReference type="SAM" id="Phobius"/>
    </source>
</evidence>
<dbReference type="Proteomes" id="UP001321453">
    <property type="component" value="Unassembled WGS sequence"/>
</dbReference>
<comment type="caution">
    <text evidence="3">The sequence shown here is derived from an EMBL/GenBank/DDBJ whole genome shotgun (WGS) entry which is preliminary data.</text>
</comment>
<keyword evidence="1" id="KW-1133">Transmembrane helix</keyword>
<gene>
    <name evidence="3" type="ORF">QRT05_04500</name>
</gene>
<feature type="transmembrane region" description="Helical" evidence="1">
    <location>
        <begin position="205"/>
        <end position="226"/>
    </location>
</feature>
<evidence type="ECO:0000313" key="4">
    <source>
        <dbReference type="Proteomes" id="UP001321453"/>
    </source>
</evidence>
<evidence type="ECO:0000256" key="2">
    <source>
        <dbReference type="SAM" id="SignalP"/>
    </source>
</evidence>
<keyword evidence="4" id="KW-1185">Reference proteome</keyword>
<keyword evidence="1" id="KW-0472">Membrane</keyword>
<dbReference type="EMBL" id="JAUCGR010000001">
    <property type="protein sequence ID" value="MDM7830583.1"/>
    <property type="molecule type" value="Genomic_DNA"/>
</dbReference>
<accession>A0ABT7S4N2</accession>
<protein>
    <submittedName>
        <fullName evidence="3">Peptidase</fullName>
    </submittedName>
</protein>
<reference evidence="3 4" key="1">
    <citation type="submission" date="2023-06" db="EMBL/GenBank/DDBJ databases">
        <title>Cellulomonas sp. MW9 Whole genome sequence.</title>
        <authorList>
            <person name="Park S."/>
        </authorList>
    </citation>
    <scope>NUCLEOTIDE SEQUENCE [LARGE SCALE GENOMIC DNA]</scope>
    <source>
        <strain evidence="3 4">MW9</strain>
    </source>
</reference>
<proteinExistence type="predicted"/>